<sequence>MKKMLTAITGIALALILVACGNSNSQSSSTSKSDSYSSELVTKDTLTVGLEGTYQPYSYHDDGKLTGFEVEMARAVAKDMGVKVKFVESKWDSLIAGLDVNKYDVVFNNVAQTPEREAKYAFTTQYIAGKTELGVKKDNTTIKTIKDVKGKKLAQSVTSNNAVDAKQLGAEVVPVDGFAQSVALIDQGRVDGTLNDSASFHAYLKQNPKADIKLISAGNTIKPQPIAGIMTKSDKALLKRVDQSLKKLKANGTLSKLSKQFFGSDVTK</sequence>
<dbReference type="RefSeq" id="WP_057894234.1">
    <property type="nucleotide sequence ID" value="NZ_AYZQ01000002.1"/>
</dbReference>
<dbReference type="PANTHER" id="PTHR35936">
    <property type="entry name" value="MEMBRANE-BOUND LYTIC MUREIN TRANSGLYCOSYLASE F"/>
    <property type="match status" value="1"/>
</dbReference>
<feature type="domain" description="Solute-binding protein family 3/N-terminal" evidence="6">
    <location>
        <begin position="45"/>
        <end position="265"/>
    </location>
</feature>
<dbReference type="Gene3D" id="3.40.190.10">
    <property type="entry name" value="Periplasmic binding protein-like II"/>
    <property type="match status" value="2"/>
</dbReference>
<dbReference type="AlphaFoldDB" id="A0A0R2AY39"/>
<keyword evidence="3 5" id="KW-0732">Signal</keyword>
<dbReference type="EMBL" id="AYZQ01000002">
    <property type="protein sequence ID" value="KRM71959.1"/>
    <property type="molecule type" value="Genomic_DNA"/>
</dbReference>
<name>A0A0R2AY39_9LACO</name>
<dbReference type="PROSITE" id="PS01039">
    <property type="entry name" value="SBP_BACTERIAL_3"/>
    <property type="match status" value="1"/>
</dbReference>
<comment type="similarity">
    <text evidence="2 4">Belongs to the bacterial solute-binding protein 3 family.</text>
</comment>
<dbReference type="SUPFAM" id="SSF53850">
    <property type="entry name" value="Periplasmic binding protein-like II"/>
    <property type="match status" value="1"/>
</dbReference>
<evidence type="ECO:0000256" key="2">
    <source>
        <dbReference type="ARBA" id="ARBA00010333"/>
    </source>
</evidence>
<dbReference type="STRING" id="1423727.FC34_GL000939"/>
<dbReference type="PANTHER" id="PTHR35936:SF34">
    <property type="entry name" value="ABC TRANSPORTER EXTRACELLULAR-BINDING PROTEIN YCKB-RELATED"/>
    <property type="match status" value="1"/>
</dbReference>
<dbReference type="PROSITE" id="PS51257">
    <property type="entry name" value="PROKAR_LIPOPROTEIN"/>
    <property type="match status" value="1"/>
</dbReference>
<evidence type="ECO:0000256" key="5">
    <source>
        <dbReference type="SAM" id="SignalP"/>
    </source>
</evidence>
<feature type="chain" id="PRO_5038487248" evidence="5">
    <location>
        <begin position="26"/>
        <end position="268"/>
    </location>
</feature>
<feature type="signal peptide" evidence="5">
    <location>
        <begin position="1"/>
        <end position="25"/>
    </location>
</feature>
<evidence type="ECO:0000256" key="3">
    <source>
        <dbReference type="ARBA" id="ARBA00022729"/>
    </source>
</evidence>
<comment type="caution">
    <text evidence="7">The sequence shown here is derived from an EMBL/GenBank/DDBJ whole genome shotgun (WGS) entry which is preliminary data.</text>
</comment>
<protein>
    <submittedName>
        <fullName evidence="7">Amino acid ABC superfamily ATP binding cassette transporter, binding protein</fullName>
    </submittedName>
</protein>
<evidence type="ECO:0000313" key="7">
    <source>
        <dbReference type="EMBL" id="KRM71959.1"/>
    </source>
</evidence>
<reference evidence="7 8" key="1">
    <citation type="journal article" date="2015" name="Genome Announc.">
        <title>Expanding the biotechnology potential of lactobacilli through comparative genomics of 213 strains and associated genera.</title>
        <authorList>
            <person name="Sun Z."/>
            <person name="Harris H.M."/>
            <person name="McCann A."/>
            <person name="Guo C."/>
            <person name="Argimon S."/>
            <person name="Zhang W."/>
            <person name="Yang X."/>
            <person name="Jeffery I.B."/>
            <person name="Cooney J.C."/>
            <person name="Kagawa T.F."/>
            <person name="Liu W."/>
            <person name="Song Y."/>
            <person name="Salvetti E."/>
            <person name="Wrobel A."/>
            <person name="Rasinkangas P."/>
            <person name="Parkhill J."/>
            <person name="Rea M.C."/>
            <person name="O'Sullivan O."/>
            <person name="Ritari J."/>
            <person name="Douillard F.P."/>
            <person name="Paul Ross R."/>
            <person name="Yang R."/>
            <person name="Briner A.E."/>
            <person name="Felis G.E."/>
            <person name="de Vos W.M."/>
            <person name="Barrangou R."/>
            <person name="Klaenhammer T.R."/>
            <person name="Caufield P.W."/>
            <person name="Cui Y."/>
            <person name="Zhang H."/>
            <person name="O'Toole P.W."/>
        </authorList>
    </citation>
    <scope>NUCLEOTIDE SEQUENCE [LARGE SCALE GENOMIC DNA]</scope>
    <source>
        <strain evidence="7 8">DSM 23927</strain>
    </source>
</reference>
<dbReference type="Proteomes" id="UP000051672">
    <property type="component" value="Unassembled WGS sequence"/>
</dbReference>
<dbReference type="Pfam" id="PF00497">
    <property type="entry name" value="SBP_bac_3"/>
    <property type="match status" value="1"/>
</dbReference>
<dbReference type="PATRIC" id="fig|1423727.3.peg.945"/>
<evidence type="ECO:0000256" key="1">
    <source>
        <dbReference type="ARBA" id="ARBA00004196"/>
    </source>
</evidence>
<evidence type="ECO:0000313" key="8">
    <source>
        <dbReference type="Proteomes" id="UP000051672"/>
    </source>
</evidence>
<keyword evidence="8" id="KW-1185">Reference proteome</keyword>
<dbReference type="InterPro" id="IPR001638">
    <property type="entry name" value="Solute-binding_3/MltF_N"/>
</dbReference>
<dbReference type="GO" id="GO:0030313">
    <property type="term" value="C:cell envelope"/>
    <property type="evidence" value="ECO:0007669"/>
    <property type="project" value="UniProtKB-SubCell"/>
</dbReference>
<accession>A0A0R2AY39</accession>
<organism evidence="7 8">
    <name type="scientific">Lacticaseibacillus brantae DSM 23927</name>
    <dbReference type="NCBI Taxonomy" id="1423727"/>
    <lineage>
        <taxon>Bacteria</taxon>
        <taxon>Bacillati</taxon>
        <taxon>Bacillota</taxon>
        <taxon>Bacilli</taxon>
        <taxon>Lactobacillales</taxon>
        <taxon>Lactobacillaceae</taxon>
        <taxon>Lacticaseibacillus</taxon>
    </lineage>
</organism>
<dbReference type="InterPro" id="IPR018313">
    <property type="entry name" value="SBP_3_CS"/>
</dbReference>
<evidence type="ECO:0000256" key="4">
    <source>
        <dbReference type="RuleBase" id="RU003744"/>
    </source>
</evidence>
<evidence type="ECO:0000259" key="6">
    <source>
        <dbReference type="SMART" id="SM00062"/>
    </source>
</evidence>
<dbReference type="SMART" id="SM00062">
    <property type="entry name" value="PBPb"/>
    <property type="match status" value="1"/>
</dbReference>
<dbReference type="OrthoDB" id="8613538at2"/>
<gene>
    <name evidence="7" type="ORF">FC34_GL000939</name>
</gene>
<proteinExistence type="inferred from homology"/>
<comment type="subcellular location">
    <subcellularLocation>
        <location evidence="1">Cell envelope</location>
    </subcellularLocation>
</comment>